<proteinExistence type="predicted"/>
<keyword evidence="2" id="KW-1185">Reference proteome</keyword>
<comment type="caution">
    <text evidence="1">The sequence shown here is derived from an EMBL/GenBank/DDBJ whole genome shotgun (WGS) entry which is preliminary data.</text>
</comment>
<evidence type="ECO:0000313" key="1">
    <source>
        <dbReference type="EMBL" id="KAF6509242.1"/>
    </source>
</evidence>
<organism evidence="1 2">
    <name type="scientific">Rousettus aegyptiacus</name>
    <name type="common">Egyptian fruit bat</name>
    <name type="synonym">Pteropus aegyptiacus</name>
    <dbReference type="NCBI Taxonomy" id="9407"/>
    <lineage>
        <taxon>Eukaryota</taxon>
        <taxon>Metazoa</taxon>
        <taxon>Chordata</taxon>
        <taxon>Craniata</taxon>
        <taxon>Vertebrata</taxon>
        <taxon>Euteleostomi</taxon>
        <taxon>Mammalia</taxon>
        <taxon>Eutheria</taxon>
        <taxon>Laurasiatheria</taxon>
        <taxon>Chiroptera</taxon>
        <taxon>Yinpterochiroptera</taxon>
        <taxon>Pteropodoidea</taxon>
        <taxon>Pteropodidae</taxon>
        <taxon>Rousettinae</taxon>
        <taxon>Rousettus</taxon>
    </lineage>
</organism>
<reference evidence="1 2" key="1">
    <citation type="journal article" date="2020" name="Nature">
        <title>Six reference-quality genomes reveal evolution of bat adaptations.</title>
        <authorList>
            <person name="Jebb D."/>
            <person name="Huang Z."/>
            <person name="Pippel M."/>
            <person name="Hughes G.M."/>
            <person name="Lavrichenko K."/>
            <person name="Devanna P."/>
            <person name="Winkler S."/>
            <person name="Jermiin L.S."/>
            <person name="Skirmuntt E.C."/>
            <person name="Katzourakis A."/>
            <person name="Burkitt-Gray L."/>
            <person name="Ray D.A."/>
            <person name="Sullivan K.A.M."/>
            <person name="Roscito J.G."/>
            <person name="Kirilenko B.M."/>
            <person name="Davalos L.M."/>
            <person name="Corthals A.P."/>
            <person name="Power M.L."/>
            <person name="Jones G."/>
            <person name="Ransome R.D."/>
            <person name="Dechmann D.K.N."/>
            <person name="Locatelli A.G."/>
            <person name="Puechmaille S.J."/>
            <person name="Fedrigo O."/>
            <person name="Jarvis E.D."/>
            <person name="Hiller M."/>
            <person name="Vernes S.C."/>
            <person name="Myers E.W."/>
            <person name="Teeling E.C."/>
        </authorList>
    </citation>
    <scope>NUCLEOTIDE SEQUENCE [LARGE SCALE GENOMIC DNA]</scope>
    <source>
        <strain evidence="1">MRouAeg1</strain>
        <tissue evidence="1">Muscle</tissue>
    </source>
</reference>
<name>A0A7J8KKA7_ROUAE</name>
<accession>A0A7J8KKA7</accession>
<evidence type="ECO:0000313" key="2">
    <source>
        <dbReference type="Proteomes" id="UP000593571"/>
    </source>
</evidence>
<gene>
    <name evidence="1" type="ORF">HJG63_021273</name>
</gene>
<dbReference type="EMBL" id="JACASE010000001">
    <property type="protein sequence ID" value="KAF6509242.1"/>
    <property type="molecule type" value="Genomic_DNA"/>
</dbReference>
<dbReference type="AlphaFoldDB" id="A0A7J8KKA7"/>
<protein>
    <submittedName>
        <fullName evidence="1">Zinc finger protein 76</fullName>
    </submittedName>
</protein>
<dbReference type="Proteomes" id="UP000593571">
    <property type="component" value="Unassembled WGS sequence"/>
</dbReference>
<sequence length="176" mass="18743">MESLGLQTVTLSDGTMAYVQQAVKGEKLLEGQVIQLEDGTTAYIHQVTVQKEPLSFEDGQPVQLEDGSMAYIHRTPKEGYDPSALEAVQLEDGSTAYIHHPVAVPSDSTILAVQTEVGLEDLATEDEGFSADTVVALEQYASKVSSQSLTVPISCLGPAQTATSVEDKTSLRLGMA</sequence>